<dbReference type="InterPro" id="IPR016024">
    <property type="entry name" value="ARM-type_fold"/>
</dbReference>
<name>A0A8H7U964_MORIS</name>
<gene>
    <name evidence="2" type="ORF">INT43_007600</name>
</gene>
<evidence type="ECO:0000256" key="1">
    <source>
        <dbReference type="SAM" id="MobiDB-lite"/>
    </source>
</evidence>
<dbReference type="Proteomes" id="UP000654370">
    <property type="component" value="Unassembled WGS sequence"/>
</dbReference>
<accession>A0A8H7U964</accession>
<dbReference type="PANTHER" id="PTHR46263:SF1">
    <property type="entry name" value="ARMADILLO REPEAT-CONTAINING PROTEIN 7"/>
    <property type="match status" value="1"/>
</dbReference>
<dbReference type="InterPro" id="IPR011989">
    <property type="entry name" value="ARM-like"/>
</dbReference>
<feature type="region of interest" description="Disordered" evidence="1">
    <location>
        <begin position="1"/>
        <end position="21"/>
    </location>
</feature>
<organism evidence="2 3">
    <name type="scientific">Mortierella isabellina</name>
    <name type="common">Filamentous fungus</name>
    <name type="synonym">Umbelopsis isabellina</name>
    <dbReference type="NCBI Taxonomy" id="91625"/>
    <lineage>
        <taxon>Eukaryota</taxon>
        <taxon>Fungi</taxon>
        <taxon>Fungi incertae sedis</taxon>
        <taxon>Mucoromycota</taxon>
        <taxon>Mucoromycotina</taxon>
        <taxon>Umbelopsidomycetes</taxon>
        <taxon>Umbelopsidales</taxon>
        <taxon>Umbelopsidaceae</taxon>
        <taxon>Umbelopsis</taxon>
    </lineage>
</organism>
<reference evidence="2" key="1">
    <citation type="submission" date="2020-12" db="EMBL/GenBank/DDBJ databases">
        <title>Metabolic potential, ecology and presence of endohyphal bacteria is reflected in genomic diversity of Mucoromycotina.</title>
        <authorList>
            <person name="Muszewska A."/>
            <person name="Okrasinska A."/>
            <person name="Steczkiewicz K."/>
            <person name="Drgas O."/>
            <person name="Orlowska M."/>
            <person name="Perlinska-Lenart U."/>
            <person name="Aleksandrzak-Piekarczyk T."/>
            <person name="Szatraj K."/>
            <person name="Zielenkiewicz U."/>
            <person name="Pilsyk S."/>
            <person name="Malc E."/>
            <person name="Mieczkowski P."/>
            <person name="Kruszewska J.S."/>
            <person name="Biernat P."/>
            <person name="Pawlowska J."/>
        </authorList>
    </citation>
    <scope>NUCLEOTIDE SEQUENCE</scope>
    <source>
        <strain evidence="2">WA0000067209</strain>
    </source>
</reference>
<protein>
    <recommendedName>
        <fullName evidence="4">Armadillo repeat-containing protein 7</fullName>
    </recommendedName>
</protein>
<dbReference type="SUPFAM" id="SSF48371">
    <property type="entry name" value="ARM repeat"/>
    <property type="match status" value="1"/>
</dbReference>
<dbReference type="EMBL" id="JAEPQZ010000009">
    <property type="protein sequence ID" value="KAG2176946.1"/>
    <property type="molecule type" value="Genomic_DNA"/>
</dbReference>
<dbReference type="PANTHER" id="PTHR46263">
    <property type="entry name" value="ARMADILLO REPEAT-CONTAINING PROTEIN 7"/>
    <property type="match status" value="1"/>
</dbReference>
<sequence>MFQTNAHIQRRRGKDGKSRQEHLQDLANEYKKSNTIEIRLRVLSNLANFAYDPINYEWLRQAGATELFVDVLLDDTSDIQLQQIALSGLCNYALDHRTQERLAKDDAVVHQCLHYVFESNFDNRMLVTAVCLLWHICMPDNISTITTPDLKYRLEDICNSQHGNQQLKNMCRIFIDDFFLETPSQVKEISSKR</sequence>
<proteinExistence type="predicted"/>
<evidence type="ECO:0008006" key="4">
    <source>
        <dbReference type="Google" id="ProtNLM"/>
    </source>
</evidence>
<evidence type="ECO:0000313" key="3">
    <source>
        <dbReference type="Proteomes" id="UP000654370"/>
    </source>
</evidence>
<dbReference type="Gene3D" id="1.25.10.10">
    <property type="entry name" value="Leucine-rich Repeat Variant"/>
    <property type="match status" value="1"/>
</dbReference>
<dbReference type="InterPro" id="IPR042462">
    <property type="entry name" value="ARMC7"/>
</dbReference>
<comment type="caution">
    <text evidence="2">The sequence shown here is derived from an EMBL/GenBank/DDBJ whole genome shotgun (WGS) entry which is preliminary data.</text>
</comment>
<keyword evidence="3" id="KW-1185">Reference proteome</keyword>
<dbReference type="AlphaFoldDB" id="A0A8H7U964"/>
<evidence type="ECO:0000313" key="2">
    <source>
        <dbReference type="EMBL" id="KAG2176946.1"/>
    </source>
</evidence>
<dbReference type="OrthoDB" id="201709at2759"/>